<dbReference type="EMBL" id="GBHO01014839">
    <property type="protein sequence ID" value="JAG28765.1"/>
    <property type="molecule type" value="Transcribed_RNA"/>
</dbReference>
<feature type="transmembrane region" description="Helical" evidence="1">
    <location>
        <begin position="20"/>
        <end position="41"/>
    </location>
</feature>
<proteinExistence type="predicted"/>
<dbReference type="InterPro" id="IPR009944">
    <property type="entry name" value="Amastin"/>
</dbReference>
<keyword evidence="1" id="KW-0812">Transmembrane</keyword>
<organism evidence="2">
    <name type="scientific">Lygus hesperus</name>
    <name type="common">Western plant bug</name>
    <dbReference type="NCBI Taxonomy" id="30085"/>
    <lineage>
        <taxon>Eukaryota</taxon>
        <taxon>Metazoa</taxon>
        <taxon>Ecdysozoa</taxon>
        <taxon>Arthropoda</taxon>
        <taxon>Hexapoda</taxon>
        <taxon>Insecta</taxon>
        <taxon>Pterygota</taxon>
        <taxon>Neoptera</taxon>
        <taxon>Paraneoptera</taxon>
        <taxon>Hemiptera</taxon>
        <taxon>Heteroptera</taxon>
        <taxon>Panheteroptera</taxon>
        <taxon>Cimicomorpha</taxon>
        <taxon>Miridae</taxon>
        <taxon>Mirini</taxon>
        <taxon>Lygus</taxon>
    </lineage>
</organism>
<feature type="transmembrane region" description="Helical" evidence="1">
    <location>
        <begin position="48"/>
        <end position="72"/>
    </location>
</feature>
<dbReference type="Pfam" id="PF07344">
    <property type="entry name" value="Amastin"/>
    <property type="match status" value="1"/>
</dbReference>
<accession>A0A0A9YGX2</accession>
<keyword evidence="1" id="KW-1133">Transmembrane helix</keyword>
<name>A0A0A9YGX2_LYGHE</name>
<dbReference type="PANTHER" id="PTHR33297:SF4">
    <property type="entry name" value="AMASTIN"/>
    <property type="match status" value="1"/>
</dbReference>
<keyword evidence="1" id="KW-0472">Membrane</keyword>
<dbReference type="PANTHER" id="PTHR33297">
    <property type="entry name" value="AMASTIN-LIKE SURFACE PROTEIN-LIKE PROTEIN-RELATED"/>
    <property type="match status" value="1"/>
</dbReference>
<evidence type="ECO:0000313" key="2">
    <source>
        <dbReference type="EMBL" id="JAG28765.1"/>
    </source>
</evidence>
<dbReference type="AlphaFoldDB" id="A0A0A9YGX2"/>
<evidence type="ECO:0000256" key="1">
    <source>
        <dbReference type="SAM" id="Phobius"/>
    </source>
</evidence>
<protein>
    <submittedName>
        <fullName evidence="2">Uncharacterized protein</fullName>
    </submittedName>
</protein>
<reference evidence="2" key="2">
    <citation type="submission" date="2014-07" db="EMBL/GenBank/DDBJ databases">
        <authorList>
            <person name="Hull J."/>
        </authorList>
    </citation>
    <scope>NUCLEOTIDE SEQUENCE</scope>
</reference>
<reference evidence="2" key="1">
    <citation type="journal article" date="2014" name="PLoS ONE">
        <title>Transcriptome-Based Identification of ABC Transporters in the Western Tarnished Plant Bug Lygus hesperus.</title>
        <authorList>
            <person name="Hull J.J."/>
            <person name="Chaney K."/>
            <person name="Geib S.M."/>
            <person name="Fabrick J.A."/>
            <person name="Brent C.S."/>
            <person name="Walsh D."/>
            <person name="Lavine L.C."/>
        </authorList>
    </citation>
    <scope>NUCLEOTIDE SEQUENCE</scope>
</reference>
<gene>
    <name evidence="2" type="ORF">CM83_31745</name>
</gene>
<feature type="transmembrane region" description="Helical" evidence="1">
    <location>
        <begin position="101"/>
        <end position="122"/>
    </location>
</feature>
<sequence>MKFIFENCHARLQSFQAAEAFAITSIIASFCAFVFGCIRLCCCDSLRIICMLLSFTVVLTSIAVIGIMTFAYQSDGVFLSFDRLPYACRSLNKVYNYGAGFVLYIIAFIFEVFAFILAAFFVN</sequence>